<gene>
    <name evidence="1" type="ORF">ACFOUT_00975</name>
</gene>
<dbReference type="RefSeq" id="WP_317175499.1">
    <property type="nucleotide sequence ID" value="NZ_JACYFJ010000004.1"/>
</dbReference>
<reference evidence="2" key="1">
    <citation type="journal article" date="2019" name="Int. J. Syst. Evol. Microbiol.">
        <title>The Global Catalogue of Microorganisms (GCM) 10K type strain sequencing project: providing services to taxonomists for standard genome sequencing and annotation.</title>
        <authorList>
            <consortium name="The Broad Institute Genomics Platform"/>
            <consortium name="The Broad Institute Genome Sequencing Center for Infectious Disease"/>
            <person name="Wu L."/>
            <person name="Ma J."/>
        </authorList>
    </citation>
    <scope>NUCLEOTIDE SEQUENCE [LARGE SCALE GENOMIC DNA]</scope>
    <source>
        <strain evidence="2">CECT 7477</strain>
    </source>
</reference>
<organism evidence="1 2">
    <name type="scientific">Euzebyella saccharophila</name>
    <dbReference type="NCBI Taxonomy" id="679664"/>
    <lineage>
        <taxon>Bacteria</taxon>
        <taxon>Pseudomonadati</taxon>
        <taxon>Bacteroidota</taxon>
        <taxon>Flavobacteriia</taxon>
        <taxon>Flavobacteriales</taxon>
        <taxon>Flavobacteriaceae</taxon>
        <taxon>Euzebyella</taxon>
    </lineage>
</organism>
<sequence>MVTAKRDSTKLSRLTKILQLILEGKGLHDAYR</sequence>
<accession>A0ABV8JI02</accession>
<keyword evidence="2" id="KW-1185">Reference proteome</keyword>
<proteinExistence type="predicted"/>
<dbReference type="EMBL" id="JBHSAW010000001">
    <property type="protein sequence ID" value="MFC4094427.1"/>
    <property type="molecule type" value="Genomic_DNA"/>
</dbReference>
<evidence type="ECO:0000313" key="2">
    <source>
        <dbReference type="Proteomes" id="UP001595814"/>
    </source>
</evidence>
<dbReference type="Proteomes" id="UP001595814">
    <property type="component" value="Unassembled WGS sequence"/>
</dbReference>
<evidence type="ECO:0000313" key="1">
    <source>
        <dbReference type="EMBL" id="MFC4094427.1"/>
    </source>
</evidence>
<protein>
    <submittedName>
        <fullName evidence="1">Uncharacterized protein</fullName>
    </submittedName>
</protein>
<comment type="caution">
    <text evidence="1">The sequence shown here is derived from an EMBL/GenBank/DDBJ whole genome shotgun (WGS) entry which is preliminary data.</text>
</comment>
<name>A0ABV8JI02_9FLAO</name>